<keyword evidence="2" id="KW-0472">Membrane</keyword>
<dbReference type="Gene3D" id="3.30.40.10">
    <property type="entry name" value="Zinc/RING finger domain, C3HC4 (zinc finger)"/>
    <property type="match status" value="1"/>
</dbReference>
<dbReference type="OrthoDB" id="66726at2759"/>
<feature type="transmembrane region" description="Helical" evidence="2">
    <location>
        <begin position="296"/>
        <end position="315"/>
    </location>
</feature>
<gene>
    <name evidence="3" type="ORF">BN980_GECA04s06082g</name>
</gene>
<feature type="region of interest" description="Disordered" evidence="1">
    <location>
        <begin position="454"/>
        <end position="473"/>
    </location>
</feature>
<dbReference type="GO" id="GO:0061630">
    <property type="term" value="F:ubiquitin protein ligase activity"/>
    <property type="evidence" value="ECO:0007669"/>
    <property type="project" value="TreeGrafter"/>
</dbReference>
<keyword evidence="4" id="KW-1185">Reference proteome</keyword>
<dbReference type="PANTHER" id="PTHR22696:SF1">
    <property type="entry name" value="E3 UBIQUITIN-PROTEIN LIGASE RNF26"/>
    <property type="match status" value="1"/>
</dbReference>
<dbReference type="PANTHER" id="PTHR22696">
    <property type="entry name" value="E3 UBIQUITIN-PROTEIN LIGASE RNF26"/>
    <property type="match status" value="1"/>
</dbReference>
<evidence type="ECO:0000313" key="4">
    <source>
        <dbReference type="Proteomes" id="UP000242525"/>
    </source>
</evidence>
<organism evidence="3 4">
    <name type="scientific">Geotrichum candidum</name>
    <name type="common">Oospora lactis</name>
    <name type="synonym">Dipodascus geotrichum</name>
    <dbReference type="NCBI Taxonomy" id="1173061"/>
    <lineage>
        <taxon>Eukaryota</taxon>
        <taxon>Fungi</taxon>
        <taxon>Dikarya</taxon>
        <taxon>Ascomycota</taxon>
        <taxon>Saccharomycotina</taxon>
        <taxon>Dipodascomycetes</taxon>
        <taxon>Dipodascales</taxon>
        <taxon>Dipodascaceae</taxon>
        <taxon>Geotrichum</taxon>
    </lineage>
</organism>
<protein>
    <submittedName>
        <fullName evidence="3">Similar to Saccharomyces cerevisiae YMR119W ASI1 Putative integral membrane E3 ubiquitin ligase</fullName>
    </submittedName>
</protein>
<dbReference type="InterPro" id="IPR013083">
    <property type="entry name" value="Znf_RING/FYVE/PHD"/>
</dbReference>
<dbReference type="Pfam" id="PF13920">
    <property type="entry name" value="zf-C3HC4_3"/>
    <property type="match status" value="1"/>
</dbReference>
<dbReference type="GO" id="GO:0006511">
    <property type="term" value="P:ubiquitin-dependent protein catabolic process"/>
    <property type="evidence" value="ECO:0007669"/>
    <property type="project" value="TreeGrafter"/>
</dbReference>
<reference evidence="3" key="1">
    <citation type="submission" date="2014-03" db="EMBL/GenBank/DDBJ databases">
        <authorList>
            <person name="Casaregola S."/>
        </authorList>
    </citation>
    <scope>NUCLEOTIDE SEQUENCE [LARGE SCALE GENOMIC DNA]</scope>
    <source>
        <strain evidence="3">CLIB 918</strain>
    </source>
</reference>
<comment type="caution">
    <text evidence="3">The sequence shown here is derived from an EMBL/GenBank/DDBJ whole genome shotgun (WGS) entry which is preliminary data.</text>
</comment>
<dbReference type="GO" id="GO:0016567">
    <property type="term" value="P:protein ubiquitination"/>
    <property type="evidence" value="ECO:0007669"/>
    <property type="project" value="TreeGrafter"/>
</dbReference>
<name>A0A0J9X8U5_GEOCN</name>
<keyword evidence="2" id="KW-1133">Transmembrane helix</keyword>
<dbReference type="Proteomes" id="UP000242525">
    <property type="component" value="Unassembled WGS sequence"/>
</dbReference>
<dbReference type="EMBL" id="CCBN010000004">
    <property type="protein sequence ID" value="CDO53206.1"/>
    <property type="molecule type" value="Genomic_DNA"/>
</dbReference>
<feature type="transmembrane region" description="Helical" evidence="2">
    <location>
        <begin position="168"/>
        <end position="196"/>
    </location>
</feature>
<dbReference type="STRING" id="1173061.A0A0J9X8U5"/>
<evidence type="ECO:0000256" key="1">
    <source>
        <dbReference type="SAM" id="MobiDB-lite"/>
    </source>
</evidence>
<evidence type="ECO:0000256" key="2">
    <source>
        <dbReference type="SAM" id="Phobius"/>
    </source>
</evidence>
<evidence type="ECO:0000313" key="3">
    <source>
        <dbReference type="EMBL" id="CDO53206.1"/>
    </source>
</evidence>
<feature type="transmembrane region" description="Helical" evidence="2">
    <location>
        <begin position="327"/>
        <end position="349"/>
    </location>
</feature>
<keyword evidence="2" id="KW-0812">Transmembrane</keyword>
<dbReference type="AlphaFoldDB" id="A0A0J9X8U5"/>
<feature type="transmembrane region" description="Helical" evidence="2">
    <location>
        <begin position="128"/>
        <end position="147"/>
    </location>
</feature>
<accession>A0A0J9X8U5</accession>
<sequence length="760" mass="85007">MDPLEAVQDYQFYSSVLSADSSSVDTADPSPTQQTVSDIVSQVESAVNTISTGTLSTKFSKFQTFIPAMGFFAIMNNFRTSALPAPPASNASEAVPDSTLRRLISSFASAINQQSAEADVSNQRIGAFLSYLMSPYAILCICMAILLNRTVVFATTRTIAPLPFSYRLLLRSVAIYFLASRTIPLISAAGCASPIVMDYLPAFFQPHGDCPRPPVLWDLYWGICISHFIETFSSVIQGQTPHSDTGMTLFEYSMAFQEVQSSEVLHFEVTVVAITSALSLISLHTLGIFNSFNYRLIPSSIFGASFLSYFAWSVFNGNLLYFPTVCIIGYLPNLIISCAIIVCFAVYLLSALMAGGTDNLATSWARANISLKDDFYGCLFKIGVLALTVTSQATFDQETTIVKQPSCTWIENEVDFEFKKPTAKPAEPTELAPPLLNVQSENLPPYMQSYARQSPYGKESPLPPELTKNQAHPKVDRSYKVTTFSRFHMLAKILQALVLIMAQFLFNVCWNLGLKHVWRPKTEPDEHNSNEETEPLQNQEAANFEVCNGDDVENYQKLLWGDLLSEKDGSEDYVPEDDAYSTDEEGLEYESDFENEGTRSASDYVSHVARQRGRVSQEPTTKSTLQELYDLIIPTESSLLSLLAPKTPKDVETKRILISHLEDAEQGHPVTRSRYSKRTWDESQALLRLIEERRRKFVADDEVRETLCVVCQTAHRQIILWPCRCLSLCDECRLALVTQDFKGCVCCRREVTSFSKIYVP</sequence>
<feature type="transmembrane region" description="Helical" evidence="2">
    <location>
        <begin position="269"/>
        <end position="289"/>
    </location>
</feature>
<proteinExistence type="predicted"/>
<feature type="transmembrane region" description="Helical" evidence="2">
    <location>
        <begin position="487"/>
        <end position="506"/>
    </location>
</feature>